<gene>
    <name evidence="2" type="ORF">PLEOSDRAFT_1102574</name>
</gene>
<feature type="compositionally biased region" description="Basic and acidic residues" evidence="1">
    <location>
        <begin position="156"/>
        <end position="179"/>
    </location>
</feature>
<sequence>MSTNASGGTGIDNAVESACKLFLNMRRTFEVASESNSNSGIPGGYERDGFGRQIDFIEAIADATLKMIQDLRATQSGIPVDATQDQLYDDISTKAKTRLARPSLVSASRQNVQREPYSRHGIELDIDTESYVAPSRGLKRRQTIGWIPNGGKSKRVRSEMQGIRDKGRPMGEDDVETRLAGDTINDGEEDTRLGGETNSGDGVDTQDAIEKGNEGSVASETLNGEGINEERLDRISGLLSDGKKCTVETLWLSVSKKRFAEHKLEEDAAFARLLSGYDAPQVGEIEDCFEDFVCSKATFKEQIDWDKEIDTLDLDKRIERREDLIVRVRGTHVTQDFVHSILNTVLQLKLAIDWNSKPTEWKTTYTDTRFKEAYSDKLETMKLGRSNRDYEKWYAEERKKFKDRQQKGITARNWTLALYKEFGTAVLLDPRWNPSRFGKSNRSPSFATFLPYLMANLPMRRATSDELVSGKARVTFKEGRGMIKYNAGTHSDNDVLLLTLVKFISKRSDIVKYVETFITKMRRDCGDA</sequence>
<evidence type="ECO:0000256" key="1">
    <source>
        <dbReference type="SAM" id="MobiDB-lite"/>
    </source>
</evidence>
<dbReference type="Proteomes" id="UP000027073">
    <property type="component" value="Unassembled WGS sequence"/>
</dbReference>
<reference evidence="3" key="1">
    <citation type="journal article" date="2014" name="Proc. Natl. Acad. Sci. U.S.A.">
        <title>Extensive sampling of basidiomycete genomes demonstrates inadequacy of the white-rot/brown-rot paradigm for wood decay fungi.</title>
        <authorList>
            <person name="Riley R."/>
            <person name="Salamov A.A."/>
            <person name="Brown D.W."/>
            <person name="Nagy L.G."/>
            <person name="Floudas D."/>
            <person name="Held B.W."/>
            <person name="Levasseur A."/>
            <person name="Lombard V."/>
            <person name="Morin E."/>
            <person name="Otillar R."/>
            <person name="Lindquist E.A."/>
            <person name="Sun H."/>
            <person name="LaButti K.M."/>
            <person name="Schmutz J."/>
            <person name="Jabbour D."/>
            <person name="Luo H."/>
            <person name="Baker S.E."/>
            <person name="Pisabarro A.G."/>
            <person name="Walton J.D."/>
            <person name="Blanchette R.A."/>
            <person name="Henrissat B."/>
            <person name="Martin F."/>
            <person name="Cullen D."/>
            <person name="Hibbett D.S."/>
            <person name="Grigoriev I.V."/>
        </authorList>
    </citation>
    <scope>NUCLEOTIDE SEQUENCE [LARGE SCALE GENOMIC DNA]</scope>
    <source>
        <strain evidence="3">PC15</strain>
    </source>
</reference>
<evidence type="ECO:0000313" key="2">
    <source>
        <dbReference type="EMBL" id="KDQ31615.1"/>
    </source>
</evidence>
<feature type="region of interest" description="Disordered" evidence="1">
    <location>
        <begin position="144"/>
        <end position="208"/>
    </location>
</feature>
<dbReference type="AlphaFoldDB" id="A0A067NX88"/>
<proteinExistence type="predicted"/>
<evidence type="ECO:0000313" key="3">
    <source>
        <dbReference type="Proteomes" id="UP000027073"/>
    </source>
</evidence>
<organism evidence="2 3">
    <name type="scientific">Pleurotus ostreatus (strain PC15)</name>
    <name type="common">Oyster mushroom</name>
    <dbReference type="NCBI Taxonomy" id="1137138"/>
    <lineage>
        <taxon>Eukaryota</taxon>
        <taxon>Fungi</taxon>
        <taxon>Dikarya</taxon>
        <taxon>Basidiomycota</taxon>
        <taxon>Agaricomycotina</taxon>
        <taxon>Agaricomycetes</taxon>
        <taxon>Agaricomycetidae</taxon>
        <taxon>Agaricales</taxon>
        <taxon>Pleurotineae</taxon>
        <taxon>Pleurotaceae</taxon>
        <taxon>Pleurotus</taxon>
    </lineage>
</organism>
<dbReference type="InParanoid" id="A0A067NX88"/>
<dbReference type="HOGENOM" id="CLU_536498_0_0_1"/>
<accession>A0A067NX88</accession>
<name>A0A067NX88_PLEO1</name>
<dbReference type="VEuPathDB" id="FungiDB:PLEOSDRAFT_1102574"/>
<dbReference type="EMBL" id="KL198006">
    <property type="protein sequence ID" value="KDQ31615.1"/>
    <property type="molecule type" value="Genomic_DNA"/>
</dbReference>
<dbReference type="OrthoDB" id="3054393at2759"/>
<protein>
    <submittedName>
        <fullName evidence="2">Uncharacterized protein</fullName>
    </submittedName>
</protein>